<dbReference type="GO" id="GO:0006412">
    <property type="term" value="P:translation"/>
    <property type="evidence" value="ECO:0007669"/>
    <property type="project" value="InterPro"/>
</dbReference>
<dbReference type="STRING" id="4955.A0A1G4M9F8"/>
<dbReference type="GO" id="GO:0005762">
    <property type="term" value="C:mitochondrial large ribosomal subunit"/>
    <property type="evidence" value="ECO:0007669"/>
    <property type="project" value="TreeGrafter"/>
</dbReference>
<dbReference type="Pfam" id="PF01245">
    <property type="entry name" value="Ribosomal_L19"/>
    <property type="match status" value="1"/>
</dbReference>
<proteinExistence type="inferred from homology"/>
<dbReference type="Proteomes" id="UP000190831">
    <property type="component" value="Chromosome C"/>
</dbReference>
<dbReference type="SUPFAM" id="SSF50104">
    <property type="entry name" value="Translation proteins SH3-like domain"/>
    <property type="match status" value="1"/>
</dbReference>
<accession>A0A1G4M9F8</accession>
<reference evidence="4 5" key="1">
    <citation type="submission" date="2016-03" db="EMBL/GenBank/DDBJ databases">
        <authorList>
            <person name="Devillers H."/>
        </authorList>
    </citation>
    <scope>NUCLEOTIDE SEQUENCE [LARGE SCALE GENOMIC DNA]</scope>
    <source>
        <strain evidence="4">CBS 6772</strain>
    </source>
</reference>
<keyword evidence="5" id="KW-1185">Reference proteome</keyword>
<dbReference type="OMA" id="TYVELRV"/>
<evidence type="ECO:0000313" key="5">
    <source>
        <dbReference type="Proteomes" id="UP000190831"/>
    </source>
</evidence>
<dbReference type="AlphaFoldDB" id="A0A1G4M9F8"/>
<sequence>MFSKKAVTGATRLLVRHYQVPTTTRKIIPVYPPVQEAPASNLVKKIAKKDVDSILDPNGWRQKLISVHNKERIRAGDVVRVVYDGEKCKYDNIMGYVLSVDRKALAQDASLLLRNQISKTFVETRVPLFSPLIERIDIIRRADARRERNKHYYIRGTKLDVGDLEAGMRKRK</sequence>
<dbReference type="OrthoDB" id="432645at2759"/>
<dbReference type="Gene3D" id="2.30.30.790">
    <property type="match status" value="1"/>
</dbReference>
<organism evidence="4 5">
    <name type="scientific">Lachancea fermentati</name>
    <name type="common">Zygosaccharomyces fermentati</name>
    <dbReference type="NCBI Taxonomy" id="4955"/>
    <lineage>
        <taxon>Eukaryota</taxon>
        <taxon>Fungi</taxon>
        <taxon>Dikarya</taxon>
        <taxon>Ascomycota</taxon>
        <taxon>Saccharomycotina</taxon>
        <taxon>Saccharomycetes</taxon>
        <taxon>Saccharomycetales</taxon>
        <taxon>Saccharomycetaceae</taxon>
        <taxon>Lachancea</taxon>
    </lineage>
</organism>
<evidence type="ECO:0000256" key="3">
    <source>
        <dbReference type="ARBA" id="ARBA00023274"/>
    </source>
</evidence>
<dbReference type="InterPro" id="IPR008991">
    <property type="entry name" value="Translation_prot_SH3-like_sf"/>
</dbReference>
<dbReference type="InterPro" id="IPR001857">
    <property type="entry name" value="Ribosomal_bL19"/>
</dbReference>
<dbReference type="EMBL" id="LT598485">
    <property type="protein sequence ID" value="SCW00345.1"/>
    <property type="molecule type" value="Genomic_DNA"/>
</dbReference>
<name>A0A1G4M9F8_LACFM</name>
<dbReference type="PANTHER" id="PTHR15680:SF9">
    <property type="entry name" value="LARGE RIBOSOMAL SUBUNIT PROTEIN BL19M"/>
    <property type="match status" value="1"/>
</dbReference>
<evidence type="ECO:0000256" key="1">
    <source>
        <dbReference type="ARBA" id="ARBA00005781"/>
    </source>
</evidence>
<dbReference type="InterPro" id="IPR038657">
    <property type="entry name" value="Ribosomal_bL19_sf"/>
</dbReference>
<keyword evidence="2" id="KW-0689">Ribosomal protein</keyword>
<evidence type="ECO:0000313" key="4">
    <source>
        <dbReference type="EMBL" id="SCW00345.1"/>
    </source>
</evidence>
<evidence type="ECO:0000256" key="2">
    <source>
        <dbReference type="ARBA" id="ARBA00022980"/>
    </source>
</evidence>
<protein>
    <submittedName>
        <fullName evidence="4">LAFE_0C02146g1_1</fullName>
    </submittedName>
</protein>
<keyword evidence="3" id="KW-0687">Ribonucleoprotein</keyword>
<dbReference type="GO" id="GO:0003735">
    <property type="term" value="F:structural constituent of ribosome"/>
    <property type="evidence" value="ECO:0007669"/>
    <property type="project" value="InterPro"/>
</dbReference>
<comment type="similarity">
    <text evidence="1">Belongs to the bacterial ribosomal protein bL19 family.</text>
</comment>
<gene>
    <name evidence="4" type="ORF">LAFE_0C02146G</name>
</gene>
<dbReference type="PANTHER" id="PTHR15680">
    <property type="entry name" value="RIBOSOMAL PROTEIN L19"/>
    <property type="match status" value="1"/>
</dbReference>